<evidence type="ECO:0000256" key="3">
    <source>
        <dbReference type="ARBA" id="ARBA00022771"/>
    </source>
</evidence>
<dbReference type="GO" id="GO:0005634">
    <property type="term" value="C:nucleus"/>
    <property type="evidence" value="ECO:0007669"/>
    <property type="project" value="TreeGrafter"/>
</dbReference>
<protein>
    <recommendedName>
        <fullName evidence="7">C2H2-type domain-containing protein</fullName>
    </recommendedName>
</protein>
<reference evidence="8" key="1">
    <citation type="submission" date="2019-10" db="EMBL/GenBank/DDBJ databases">
        <title>Short sand fly seasons in Tbilisi, Georgia, hinder development of host immunity to saliva of the visceral leishmaniasis vector Phlebotomus kandelakii.</title>
        <authorList>
            <person name="Oliveira F."/>
            <person name="Giorgobiani E."/>
            <person name="Guimaraes-Costa A.B."/>
            <person name="Abdeladhim M."/>
            <person name="Oristian J."/>
            <person name="Tskhvaradze L."/>
            <person name="Tsertsvadze N."/>
            <person name="Zakalashvili M."/>
            <person name="Valenzuela J.G."/>
            <person name="Kamhawi S."/>
        </authorList>
    </citation>
    <scope>NUCLEOTIDE SEQUENCE</scope>
    <source>
        <strain evidence="8">Wild-capture in Tbilisi</strain>
        <tissue evidence="8">Salivary glands</tissue>
    </source>
</reference>
<dbReference type="PANTHER" id="PTHR24403:SF67">
    <property type="entry name" value="FI01116P-RELATED"/>
    <property type="match status" value="1"/>
</dbReference>
<evidence type="ECO:0000256" key="5">
    <source>
        <dbReference type="PROSITE-ProRule" id="PRU00042"/>
    </source>
</evidence>
<organism evidence="8">
    <name type="scientific">Phlebotomus kandelakii</name>
    <dbReference type="NCBI Taxonomy" id="1109342"/>
    <lineage>
        <taxon>Eukaryota</taxon>
        <taxon>Metazoa</taxon>
        <taxon>Ecdysozoa</taxon>
        <taxon>Arthropoda</taxon>
        <taxon>Hexapoda</taxon>
        <taxon>Insecta</taxon>
        <taxon>Pterygota</taxon>
        <taxon>Neoptera</taxon>
        <taxon>Endopterygota</taxon>
        <taxon>Diptera</taxon>
        <taxon>Nematocera</taxon>
        <taxon>Psychodoidea</taxon>
        <taxon>Psychodidae</taxon>
        <taxon>Phlebotomus</taxon>
        <taxon>Larroussius</taxon>
    </lineage>
</organism>
<feature type="region of interest" description="Disordered" evidence="6">
    <location>
        <begin position="955"/>
        <end position="985"/>
    </location>
</feature>
<accession>A0A6B2E9P6</accession>
<dbReference type="EMBL" id="GIFK01002198">
    <property type="protein sequence ID" value="NBJ59901.1"/>
    <property type="molecule type" value="Transcribed_RNA"/>
</dbReference>
<dbReference type="InterPro" id="IPR013087">
    <property type="entry name" value="Znf_C2H2_type"/>
</dbReference>
<evidence type="ECO:0000256" key="2">
    <source>
        <dbReference type="ARBA" id="ARBA00022737"/>
    </source>
</evidence>
<dbReference type="PROSITE" id="PS50157">
    <property type="entry name" value="ZINC_FINGER_C2H2_2"/>
    <property type="match status" value="1"/>
</dbReference>
<dbReference type="Gene3D" id="3.30.160.60">
    <property type="entry name" value="Classic Zinc Finger"/>
    <property type="match status" value="2"/>
</dbReference>
<evidence type="ECO:0000256" key="4">
    <source>
        <dbReference type="ARBA" id="ARBA00022833"/>
    </source>
</evidence>
<evidence type="ECO:0000259" key="7">
    <source>
        <dbReference type="PROSITE" id="PS50157"/>
    </source>
</evidence>
<evidence type="ECO:0000256" key="6">
    <source>
        <dbReference type="SAM" id="MobiDB-lite"/>
    </source>
</evidence>
<evidence type="ECO:0000256" key="1">
    <source>
        <dbReference type="ARBA" id="ARBA00022723"/>
    </source>
</evidence>
<keyword evidence="4" id="KW-0862">Zinc</keyword>
<keyword evidence="2" id="KW-0677">Repeat</keyword>
<dbReference type="PANTHER" id="PTHR24403">
    <property type="entry name" value="ZINC FINGER PROTEIN"/>
    <property type="match status" value="1"/>
</dbReference>
<dbReference type="GO" id="GO:0010468">
    <property type="term" value="P:regulation of gene expression"/>
    <property type="evidence" value="ECO:0007669"/>
    <property type="project" value="TreeGrafter"/>
</dbReference>
<name>A0A6B2E9P6_9DIPT</name>
<evidence type="ECO:0000313" key="8">
    <source>
        <dbReference type="EMBL" id="NBJ59901.1"/>
    </source>
</evidence>
<dbReference type="GO" id="GO:0008270">
    <property type="term" value="F:zinc ion binding"/>
    <property type="evidence" value="ECO:0007669"/>
    <property type="project" value="UniProtKB-KW"/>
</dbReference>
<keyword evidence="1" id="KW-0479">Metal-binding</keyword>
<dbReference type="SMART" id="SM00355">
    <property type="entry name" value="ZnF_C2H2"/>
    <property type="match status" value="21"/>
</dbReference>
<feature type="compositionally biased region" description="Acidic residues" evidence="6">
    <location>
        <begin position="966"/>
        <end position="982"/>
    </location>
</feature>
<keyword evidence="3 5" id="KW-0863">Zinc-finger</keyword>
<feature type="domain" description="C2H2-type" evidence="7">
    <location>
        <begin position="1285"/>
        <end position="1313"/>
    </location>
</feature>
<dbReference type="PROSITE" id="PS00028">
    <property type="entry name" value="ZINC_FINGER_C2H2_1"/>
    <property type="match status" value="5"/>
</dbReference>
<proteinExistence type="predicted"/>
<sequence length="1374" mass="154249">MAQPGSPRALSTSGSLVITRTLASGASTSSVSLGRLSDISTAQPLQTLKNIALSIPASQSIDNAEVANTRVSGAIQTKKVFERRSTIATYGPAQPIPRISSANDLKPWTKQQCSKSATTASKMLEQEAIFSPFKCMGSECWYFTTKENDMVLHLKSHDKTSEEQSEQTTVTDTCSWLECSYCDYMAGSTNDLMSHLKKEHLHCEFLCPKCFYRACNVNYVSRHLLVYHGSEAVPIWKIKPDYVVTSILNPVICVKENIKLLTCKICNLKFLNYIHFESHIKDHGNTVFDCIFCLATIRIENMKKHLFCHSIGNFECIYCECAMINKNNLAQHLCDKHPNMSLLYYNREQAQEHADKFKLSQFDNFGPSCVNVKFVTKDSLPKSIHKFPVGISVTRHTPSPQTASPPNKEPPAIESSLPLVISNVVSLNTKPKAPVAPPSSFLVIKDVCTLPKETPSTSGAKPGGSTEPIKTLACYAPATESVEQQGPFAKAMARVIADWVLKSGSSMKDLLRCSEANCDYQANGRGEFLEHVDRSHQNAMLKCPQCVNVFWHSSSSLWNHLETHGQKRYFCFACDFTARSEQLVAEHCTKNAHLWLGYITVLLTNVPDGGVYLLCPFNTSQAKIDTFKTNFVRNIQKSAVSSVTDKRDAADTYGPDDVDKLPTKPVVARNIMCKLCNYKTMIVKNLVRHFDAHQQAVSLPRLDPVNPVPCLSEKNFDKMTNLACSSNMDRSKTNEPAFVVQQKRFVCGVSYCSYITIDDSMLRSHLSTLHFAETSYKCPHCSVELIKGVFSVDTIAAHYRLHGPKLFMCDKCQFMSETTVTVEKHIKGVHSGTGSIYILRDDSKSDAAVSELTVADETLPKKWICSECKETTYLKCDMANHVATLHGHKYQYVCGYCSMGHPTRHYVVDHVKLRHGSTILITETFSAIKGGGSLKKHVESVNFWRRDDKGAKSIRGIPCEASEMPREEEDEEEDEEESDEDFLPDRETLVAVAKNVESELAKRNLEDRTLEDDTVLEQMKQQRVNRVIQCTICGKTTLSALTMQIVHFPDCHPGVPVSTRTIMASAGVEEPKQKPPETSLEITGYLFKCFHCSLSFNTVEEFKSHFVEKHGDVLETPWCLFYVIKTMYCGLCMEVCDSYDVVAKHLLTVHKTNSVIAKSAKESMNCGACNYSAGDDQNLLRHAKLRHTNPFGSNISAKHVVTQIVLEQLLQIQVFPMKRCTACREVICDIDGRTSEEHLRTKHSASVIATFVELRNFTYICSICHDNFELETASLTHTLTHEKSFKCLICNEYFFTYENAEEHIKGNHGGDVNLIQFNWPTEALLKTLMIFPNGLAMSLGELQMTKYRFDETKFKMVRNEVVRLLKITNSELII</sequence>
<dbReference type="InterPro" id="IPR050688">
    <property type="entry name" value="Zinc_finger/UBP_domain"/>
</dbReference>